<dbReference type="EMBL" id="JRLV01000026">
    <property type="protein sequence ID" value="KGO78795.1"/>
    <property type="molecule type" value="Genomic_DNA"/>
</dbReference>
<feature type="signal peptide" evidence="1">
    <location>
        <begin position="1"/>
        <end position="19"/>
    </location>
</feature>
<sequence>MKKHLTILALFLLTINSYSQICFTFDTEGKSNEFEFKSKDPNLDTKDLFENALDWTNKYYVMPQLVVDENRSDRIITISGGLYKTFDIDVSNYQPNEKIYNSNYILTIKFYDSKYTVKYEHKNFSVNDETISLSLTHIIQNPSEYNENWIKNYEYRVERLIYSLTHYMETSELVYK</sequence>
<keyword evidence="3" id="KW-1185">Reference proteome</keyword>
<dbReference type="AlphaFoldDB" id="A0A0A2LRH0"/>
<evidence type="ECO:0000313" key="2">
    <source>
        <dbReference type="EMBL" id="KGO78795.1"/>
    </source>
</evidence>
<proteinExistence type="predicted"/>
<dbReference type="Proteomes" id="UP000030129">
    <property type="component" value="Unassembled WGS sequence"/>
</dbReference>
<organism evidence="2 3">
    <name type="scientific">Flavobacterium beibuense F44-8</name>
    <dbReference type="NCBI Taxonomy" id="1406840"/>
    <lineage>
        <taxon>Bacteria</taxon>
        <taxon>Pseudomonadati</taxon>
        <taxon>Bacteroidota</taxon>
        <taxon>Flavobacteriia</taxon>
        <taxon>Flavobacteriales</taxon>
        <taxon>Flavobacteriaceae</taxon>
        <taxon>Flavobacterium</taxon>
    </lineage>
</organism>
<feature type="chain" id="PRO_5001991243" evidence="1">
    <location>
        <begin position="20"/>
        <end position="176"/>
    </location>
</feature>
<accession>A0A0A2LRH0</accession>
<protein>
    <submittedName>
        <fullName evidence="2">Uncharacterized protein</fullName>
    </submittedName>
</protein>
<reference evidence="2 3" key="1">
    <citation type="submission" date="2013-09" db="EMBL/GenBank/DDBJ databases">
        <authorList>
            <person name="Zeng Z."/>
            <person name="Chen C."/>
        </authorList>
    </citation>
    <scope>NUCLEOTIDE SEQUENCE [LARGE SCALE GENOMIC DNA]</scope>
    <source>
        <strain evidence="2 3">F44-8</strain>
    </source>
</reference>
<name>A0A0A2LRH0_9FLAO</name>
<comment type="caution">
    <text evidence="2">The sequence shown here is derived from an EMBL/GenBank/DDBJ whole genome shotgun (WGS) entry which is preliminary data.</text>
</comment>
<gene>
    <name evidence="2" type="ORF">Q763_16535</name>
</gene>
<dbReference type="RefSeq" id="WP_035136080.1">
    <property type="nucleotide sequence ID" value="NZ_JRLV01000026.1"/>
</dbReference>
<evidence type="ECO:0000256" key="1">
    <source>
        <dbReference type="SAM" id="SignalP"/>
    </source>
</evidence>
<evidence type="ECO:0000313" key="3">
    <source>
        <dbReference type="Proteomes" id="UP000030129"/>
    </source>
</evidence>
<keyword evidence="1" id="KW-0732">Signal</keyword>